<dbReference type="Proteomes" id="UP000314294">
    <property type="component" value="Unassembled WGS sequence"/>
</dbReference>
<accession>A0A4Z2GGD5</accession>
<reference evidence="1 2" key="1">
    <citation type="submission" date="2019-03" db="EMBL/GenBank/DDBJ databases">
        <title>First draft genome of Liparis tanakae, snailfish: a comprehensive survey of snailfish specific genes.</title>
        <authorList>
            <person name="Kim W."/>
            <person name="Song I."/>
            <person name="Jeong J.-H."/>
            <person name="Kim D."/>
            <person name="Kim S."/>
            <person name="Ryu S."/>
            <person name="Song J.Y."/>
            <person name="Lee S.K."/>
        </authorList>
    </citation>
    <scope>NUCLEOTIDE SEQUENCE [LARGE SCALE GENOMIC DNA]</scope>
    <source>
        <tissue evidence="1">Muscle</tissue>
    </source>
</reference>
<evidence type="ECO:0000313" key="2">
    <source>
        <dbReference type="Proteomes" id="UP000314294"/>
    </source>
</evidence>
<dbReference type="EMBL" id="SRLO01000552">
    <property type="protein sequence ID" value="TNN52291.1"/>
    <property type="molecule type" value="Genomic_DNA"/>
</dbReference>
<keyword evidence="2" id="KW-1185">Reference proteome</keyword>
<name>A0A4Z2GGD5_9TELE</name>
<comment type="caution">
    <text evidence="1">The sequence shown here is derived from an EMBL/GenBank/DDBJ whole genome shotgun (WGS) entry which is preliminary data.</text>
</comment>
<organism evidence="1 2">
    <name type="scientific">Liparis tanakae</name>
    <name type="common">Tanaka's snailfish</name>
    <dbReference type="NCBI Taxonomy" id="230148"/>
    <lineage>
        <taxon>Eukaryota</taxon>
        <taxon>Metazoa</taxon>
        <taxon>Chordata</taxon>
        <taxon>Craniata</taxon>
        <taxon>Vertebrata</taxon>
        <taxon>Euteleostomi</taxon>
        <taxon>Actinopterygii</taxon>
        <taxon>Neopterygii</taxon>
        <taxon>Teleostei</taxon>
        <taxon>Neoteleostei</taxon>
        <taxon>Acanthomorphata</taxon>
        <taxon>Eupercaria</taxon>
        <taxon>Perciformes</taxon>
        <taxon>Cottioidei</taxon>
        <taxon>Cottales</taxon>
        <taxon>Liparidae</taxon>
        <taxon>Liparis</taxon>
    </lineage>
</organism>
<gene>
    <name evidence="1" type="ORF">EYF80_037518</name>
</gene>
<evidence type="ECO:0000313" key="1">
    <source>
        <dbReference type="EMBL" id="TNN52291.1"/>
    </source>
</evidence>
<dbReference type="AlphaFoldDB" id="A0A4Z2GGD5"/>
<proteinExistence type="predicted"/>
<protein>
    <submittedName>
        <fullName evidence="1">Uncharacterized protein</fullName>
    </submittedName>
</protein>
<sequence length="79" mass="8698">MKSALQTIDLSNDEEEGIENYSNQGAVARLTIFCMENGESQCGSAAQECEGNGASALLRGAMWMWLRRRCHICLSRGQV</sequence>